<dbReference type="SMART" id="SM01132">
    <property type="entry name" value="DIL"/>
    <property type="match status" value="1"/>
</dbReference>
<feature type="domain" description="Myosin motor" evidence="12">
    <location>
        <begin position="81"/>
        <end position="775"/>
    </location>
</feature>
<feature type="binding site" evidence="8">
    <location>
        <begin position="178"/>
        <end position="185"/>
    </location>
    <ligand>
        <name>ATP</name>
        <dbReference type="ChEBI" id="CHEBI:30616"/>
    </ligand>
</feature>
<comment type="similarity">
    <text evidence="1 8">Belongs to the TRAFAC class myosin-kinesin ATPase superfamily. Myosin family.</text>
</comment>
<dbReference type="GO" id="GO:0016020">
    <property type="term" value="C:membrane"/>
    <property type="evidence" value="ECO:0000318"/>
    <property type="project" value="GO_Central"/>
</dbReference>
<dbReference type="PANTHER" id="PTHR13140:SF706">
    <property type="entry name" value="DILUTE CLASS UNCONVENTIONAL MYOSIN, ISOFORM C"/>
    <property type="match status" value="1"/>
</dbReference>
<dbReference type="Pfam" id="PF00612">
    <property type="entry name" value="IQ"/>
    <property type="match status" value="2"/>
</dbReference>
<dbReference type="CDD" id="cd23767">
    <property type="entry name" value="IQCD"/>
    <property type="match status" value="2"/>
</dbReference>
<feature type="region of interest" description="Disordered" evidence="10">
    <location>
        <begin position="1266"/>
        <end position="1301"/>
    </location>
</feature>
<dbReference type="Gene3D" id="1.20.120.720">
    <property type="entry name" value="Myosin VI head, motor domain, U50 subdomain"/>
    <property type="match status" value="1"/>
</dbReference>
<dbReference type="GO" id="GO:0015629">
    <property type="term" value="C:actin cytoskeleton"/>
    <property type="evidence" value="ECO:0000318"/>
    <property type="project" value="GO_Central"/>
</dbReference>
<dbReference type="GO" id="GO:0005524">
    <property type="term" value="F:ATP binding"/>
    <property type="evidence" value="ECO:0007669"/>
    <property type="project" value="UniProtKB-UniRule"/>
</dbReference>
<sequence>MMADGGMTLGRGHSTPIDNYKRGARVWHRHAELVWIAGELQTDVTFSTTSIRILLDDGETVEYPLKSPDQLPFLRNPEILIGADDLTTLSYLHEPAVLHNVAFRFVEKEAVYTYCGIVLVAVNPYADCRDLYGDEMIQVYRGVGKQVRGLDPHIYAVAEEAFYDLAEYGKNQSVIVSGESGAGKTVSAKYVMRYFASVAGSRKGGPGIEQRVLASNPIMEAIGNAKTIRNDNSSRFGKYIQLNFGDRYAISGAEMRTYLLEKSRLVFQASNERNYHIFYQMCAAREDPLLKGMKLGSADAYHYTAQGRASLLEGVDDGEEFRATVQALTEVGFSADAQRDLLKVLAGVLTLGNVQFSAGGGDDATAVQRDSSGAVRQLCEELYGIDEADLRLWLTNREIRAVTEVVRKPLNREEASRNRDALAKMIYAHTFNWVVEKVNLALRGTFSSSSSSPSKGAPKPQRFIGVLDIYGFETFEVNSFEQFCINYANEKLQQQFNQHVFKLEQAEYEREEIAWVRIDFYDNQPCIDLIEARPGLINYLDEQCKVVKGSDPGWLDQITNCPTLKKSAQLQLPKIRSASFMIKHFAADVSYTVDGFLEKNKDTVNEQLMAVVAATKFPLLREILEPSVGDLAQAAAAGGKKMKKTVASQFRDSLKDLMTVLESTRPHYVRCIKPNDEKLRFTFDPKRAIQQLRACGVLETVRISAAGYPSRWNYDDFGKRYRVLYPEGRAMWRDAPRKFASAACAKHLEEGKFALGKTKMFFRTGQVALLERKRTETLKASALKIQTRWRGYVARKRYQTIRNSVKLIQAAGRAFMVYRAAKYLQMHRASIAIQTAWRRHAAEKRYSQMRKAALAIQAAFRAARVRKVVLKLRYEKSALTIQRYWRGYMVRREEIRRLRKIIKVQSCVRRFIAKRRLRKLKIEAKSVGHLQKLNSGLENKIIELQQKLDVSNAEVSRLHGQEREMDQLKMQLMERDMERAHAIALRTRLEEMEGEVEQLQMDCIIKDEEREAVVKKMELLQLEAEKRAADAARAIADAEERAAEAAAALADAEKDRRALEKALNSECNHRALAEAEMGAMREQLLANANLLASPAFSRAGSVRGEVARATMSLGGAAAAGGSPLAEAYAAGGGAAAAAAAAADGSGSIDEITLISRQQQIINELRIRSDQHQRENERLKAILDANALVDSLDKRTSLRAFENQRVQELECAYAKLKAELDRLASERAERGGVEGMDLKLLVDRTMEENERRREESVELRALLSNRFERQSTHGGGPSASPRPDSGHWSATHSEDGSSMSGDLDEELCLERQCRQLKAHIESLTRDVTDRNAEITRLERRLLDSAPVITKYSETSTEDSIRSIHGQLNHLVLENLSLNEKILRASEELTETRGQLRGYTGGLGFSLDNTSDSEIIRLETLSKESCEHSALLEVFNVPEFARVLVCDLKPRLARLITKCFPAYCLLVAFRYHDHARDEASLTGLFNTVHIMLKDTLTNSRDLDVLSLWLVNTWRLFNLLRQYSGEAGGEEWHAQNTERQNAQRMQAFDVEPIRRQLKSRVDDAYQALMKHAIEPVLNNKIVPGILQHESDWMNGGGKKESKEGKDGKALDDLIDLLNFIHAKLSVYGADPVLLGTVFGQISAWICALALNHLMFRKELCNFEKAIQIKHNVTEVQSWLHSKGLGEHRAELEPLVQASHLLQSKKDEANIDTLCGEMTSKLKPRQVVAILQHYAPSDGFEERCLDADFLVKVQKKLNERNEPDPDSLIMMGTYLKPFDSRAFVYSEFQLESLALPSCLHLNQVSRLLMATVAEKICRPDID</sequence>
<dbReference type="GO" id="GO:0007015">
    <property type="term" value="P:actin filament organization"/>
    <property type="evidence" value="ECO:0000318"/>
    <property type="project" value="GO_Central"/>
</dbReference>
<dbReference type="PANTHER" id="PTHR13140">
    <property type="entry name" value="MYOSIN"/>
    <property type="match status" value="1"/>
</dbReference>
<dbReference type="InterPro" id="IPR036961">
    <property type="entry name" value="Kinesin_motor_dom_sf"/>
</dbReference>
<evidence type="ECO:0000256" key="3">
    <source>
        <dbReference type="ARBA" id="ARBA00022840"/>
    </source>
</evidence>
<dbReference type="EnsemblMetazoa" id="PPA09539.1">
    <property type="protein sequence ID" value="PPA09539.1"/>
    <property type="gene ID" value="WBGene00099093"/>
</dbReference>
<keyword evidence="4 9" id="KW-0175">Coiled coil</keyword>
<keyword evidence="6 8" id="KW-0505">Motor protein</keyword>
<keyword evidence="14" id="KW-1185">Reference proteome</keyword>
<gene>
    <name evidence="13" type="primary">WBGene00099093</name>
</gene>
<evidence type="ECO:0000259" key="12">
    <source>
        <dbReference type="PROSITE" id="PS51456"/>
    </source>
</evidence>
<evidence type="ECO:0000256" key="4">
    <source>
        <dbReference type="ARBA" id="ARBA00023054"/>
    </source>
</evidence>
<dbReference type="SMART" id="SM00015">
    <property type="entry name" value="IQ"/>
    <property type="match status" value="6"/>
</dbReference>
<dbReference type="Gene3D" id="3.30.70.1590">
    <property type="match status" value="1"/>
</dbReference>
<evidence type="ECO:0000256" key="7">
    <source>
        <dbReference type="ARBA" id="ARBA00023203"/>
    </source>
</evidence>
<dbReference type="Pfam" id="PF01843">
    <property type="entry name" value="DIL"/>
    <property type="match status" value="1"/>
</dbReference>
<keyword evidence="2 8" id="KW-0547">Nucleotide-binding</keyword>
<dbReference type="Gene3D" id="1.10.10.820">
    <property type="match status" value="1"/>
</dbReference>
<dbReference type="GO" id="GO:0005737">
    <property type="term" value="C:cytoplasm"/>
    <property type="evidence" value="ECO:0000318"/>
    <property type="project" value="GO_Central"/>
</dbReference>
<accession>A0A8R1U782</accession>
<dbReference type="PRINTS" id="PR00193">
    <property type="entry name" value="MYOSINHEAVY"/>
</dbReference>
<evidence type="ECO:0000313" key="13">
    <source>
        <dbReference type="EnsemblMetazoa" id="PPA09539.1"/>
    </source>
</evidence>
<dbReference type="InterPro" id="IPR000048">
    <property type="entry name" value="IQ_motif_EF-hand-BS"/>
</dbReference>
<evidence type="ECO:0000313" key="14">
    <source>
        <dbReference type="Proteomes" id="UP000005239"/>
    </source>
</evidence>
<dbReference type="GO" id="GO:0016459">
    <property type="term" value="C:myosin complex"/>
    <property type="evidence" value="ECO:0007669"/>
    <property type="project" value="UniProtKB-KW"/>
</dbReference>
<dbReference type="InterPro" id="IPR036103">
    <property type="entry name" value="MYSc_Myo5"/>
</dbReference>
<reference evidence="13" key="2">
    <citation type="submission" date="2022-06" db="UniProtKB">
        <authorList>
            <consortium name="EnsemblMetazoa"/>
        </authorList>
    </citation>
    <scope>IDENTIFICATION</scope>
    <source>
        <strain evidence="13">PS312</strain>
    </source>
</reference>
<keyword evidence="5 8" id="KW-0518">Myosin</keyword>
<dbReference type="Pfam" id="PF00063">
    <property type="entry name" value="Myosin_head"/>
    <property type="match status" value="1"/>
</dbReference>
<dbReference type="SMART" id="SM00242">
    <property type="entry name" value="MYSc"/>
    <property type="match status" value="1"/>
</dbReference>
<dbReference type="Gene3D" id="3.40.850.10">
    <property type="entry name" value="Kinesin motor domain"/>
    <property type="match status" value="1"/>
</dbReference>
<dbReference type="InterPro" id="IPR027417">
    <property type="entry name" value="P-loop_NTPase"/>
</dbReference>
<organism evidence="13 14">
    <name type="scientific">Pristionchus pacificus</name>
    <name type="common">Parasitic nematode worm</name>
    <dbReference type="NCBI Taxonomy" id="54126"/>
    <lineage>
        <taxon>Eukaryota</taxon>
        <taxon>Metazoa</taxon>
        <taxon>Ecdysozoa</taxon>
        <taxon>Nematoda</taxon>
        <taxon>Chromadorea</taxon>
        <taxon>Rhabditida</taxon>
        <taxon>Rhabditina</taxon>
        <taxon>Diplogasteromorpha</taxon>
        <taxon>Diplogasteroidea</taxon>
        <taxon>Neodiplogasteridae</taxon>
        <taxon>Pristionchus</taxon>
    </lineage>
</organism>
<feature type="coiled-coil region" evidence="9">
    <location>
        <begin position="982"/>
        <end position="1069"/>
    </location>
</feature>
<dbReference type="CDD" id="cd01380">
    <property type="entry name" value="MYSc_Myo5"/>
    <property type="match status" value="1"/>
</dbReference>
<dbReference type="GO" id="GO:0006897">
    <property type="term" value="P:endocytosis"/>
    <property type="evidence" value="ECO:0000318"/>
    <property type="project" value="GO_Central"/>
</dbReference>
<proteinExistence type="inferred from homology"/>
<dbReference type="InterPro" id="IPR002710">
    <property type="entry name" value="Dilute_dom"/>
</dbReference>
<evidence type="ECO:0000256" key="1">
    <source>
        <dbReference type="ARBA" id="ARBA00008314"/>
    </source>
</evidence>
<dbReference type="CDD" id="cd15470">
    <property type="entry name" value="Myo5_CBD"/>
    <property type="match status" value="1"/>
</dbReference>
<dbReference type="SUPFAM" id="SSF52540">
    <property type="entry name" value="P-loop containing nucleoside triphosphate hydrolases"/>
    <property type="match status" value="2"/>
</dbReference>
<dbReference type="Gene3D" id="1.20.5.190">
    <property type="match status" value="3"/>
</dbReference>
<keyword evidence="7 8" id="KW-0009">Actin-binding</keyword>
<dbReference type="PROSITE" id="PS51456">
    <property type="entry name" value="MYOSIN_MOTOR"/>
    <property type="match status" value="1"/>
</dbReference>
<dbReference type="FunFam" id="1.10.10.820:FF:000001">
    <property type="entry name" value="Myosin heavy chain"/>
    <property type="match status" value="1"/>
</dbReference>
<protein>
    <submittedName>
        <fullName evidence="13">Uncharacterized protein</fullName>
    </submittedName>
</protein>
<feature type="region of interest" description="Actin-binding" evidence="8">
    <location>
        <begin position="654"/>
        <end position="676"/>
    </location>
</feature>
<reference evidence="14" key="1">
    <citation type="journal article" date="2008" name="Nat. Genet.">
        <title>The Pristionchus pacificus genome provides a unique perspective on nematode lifestyle and parasitism.</title>
        <authorList>
            <person name="Dieterich C."/>
            <person name="Clifton S.W."/>
            <person name="Schuster L.N."/>
            <person name="Chinwalla A."/>
            <person name="Delehaunty K."/>
            <person name="Dinkelacker I."/>
            <person name="Fulton L."/>
            <person name="Fulton R."/>
            <person name="Godfrey J."/>
            <person name="Minx P."/>
            <person name="Mitreva M."/>
            <person name="Roeseler W."/>
            <person name="Tian H."/>
            <person name="Witte H."/>
            <person name="Yang S.P."/>
            <person name="Wilson R.K."/>
            <person name="Sommer R.J."/>
        </authorList>
    </citation>
    <scope>NUCLEOTIDE SEQUENCE [LARGE SCALE GENOMIC DNA]</scope>
    <source>
        <strain evidence="14">PS312</strain>
    </source>
</reference>
<keyword evidence="3 8" id="KW-0067">ATP-binding</keyword>
<name>A0A8R1U782_PRIPA</name>
<evidence type="ECO:0000256" key="2">
    <source>
        <dbReference type="ARBA" id="ARBA00022741"/>
    </source>
</evidence>
<feature type="coiled-coil region" evidence="9">
    <location>
        <begin position="1154"/>
        <end position="1225"/>
    </location>
</feature>
<evidence type="ECO:0000256" key="6">
    <source>
        <dbReference type="ARBA" id="ARBA00023175"/>
    </source>
</evidence>
<dbReference type="PROSITE" id="PS50096">
    <property type="entry name" value="IQ"/>
    <property type="match status" value="5"/>
</dbReference>
<dbReference type="SUPFAM" id="SSF50084">
    <property type="entry name" value="Myosin S1 fragment, N-terminal domain"/>
    <property type="match status" value="1"/>
</dbReference>
<dbReference type="InterPro" id="IPR001609">
    <property type="entry name" value="Myosin_head_motor_dom-like"/>
</dbReference>
<evidence type="ECO:0000256" key="9">
    <source>
        <dbReference type="SAM" id="Coils"/>
    </source>
</evidence>
<dbReference type="Gene3D" id="1.20.58.530">
    <property type="match status" value="1"/>
</dbReference>
<feature type="domain" description="Dilute" evidence="11">
    <location>
        <begin position="1480"/>
        <end position="1755"/>
    </location>
</feature>
<dbReference type="GO" id="GO:0051015">
    <property type="term" value="F:actin filament binding"/>
    <property type="evidence" value="ECO:0000318"/>
    <property type="project" value="GO_Central"/>
</dbReference>
<dbReference type="GO" id="GO:0000146">
    <property type="term" value="F:microfilament motor activity"/>
    <property type="evidence" value="ECO:0000318"/>
    <property type="project" value="GO_Central"/>
</dbReference>
<feature type="coiled-coil region" evidence="9">
    <location>
        <begin position="927"/>
        <end position="954"/>
    </location>
</feature>
<feature type="compositionally biased region" description="Polar residues" evidence="10">
    <location>
        <begin position="1287"/>
        <end position="1299"/>
    </location>
</feature>
<evidence type="ECO:0000256" key="10">
    <source>
        <dbReference type="SAM" id="MobiDB-lite"/>
    </source>
</evidence>
<evidence type="ECO:0000259" key="11">
    <source>
        <dbReference type="PROSITE" id="PS51126"/>
    </source>
</evidence>
<evidence type="ECO:0000256" key="5">
    <source>
        <dbReference type="ARBA" id="ARBA00023123"/>
    </source>
</evidence>
<evidence type="ECO:0000256" key="8">
    <source>
        <dbReference type="PROSITE-ProRule" id="PRU00782"/>
    </source>
</evidence>
<dbReference type="Proteomes" id="UP000005239">
    <property type="component" value="Unassembled WGS sequence"/>
</dbReference>
<dbReference type="PROSITE" id="PS51126">
    <property type="entry name" value="DILUTE"/>
    <property type="match status" value="1"/>
</dbReference>